<accession>K0TI22</accession>
<dbReference type="PROSITE" id="PS50012">
    <property type="entry name" value="RCC1_3"/>
    <property type="match status" value="14"/>
</dbReference>
<dbReference type="InterPro" id="IPR009091">
    <property type="entry name" value="RCC1/BLIP-II"/>
</dbReference>
<dbReference type="Gene3D" id="2.130.10.30">
    <property type="entry name" value="Regulator of chromosome condensation 1/beta-lactamase-inhibitor protein II"/>
    <property type="match status" value="8"/>
</dbReference>
<evidence type="ECO:0000313" key="7">
    <source>
        <dbReference type="Proteomes" id="UP000266841"/>
    </source>
</evidence>
<keyword evidence="2" id="KW-0677">Repeat</keyword>
<evidence type="ECO:0000256" key="4">
    <source>
        <dbReference type="SAM" id="MobiDB-lite"/>
    </source>
</evidence>
<evidence type="ECO:0000256" key="3">
    <source>
        <dbReference type="PROSITE-ProRule" id="PRU00235"/>
    </source>
</evidence>
<organism evidence="6 7">
    <name type="scientific">Thalassiosira oceanica</name>
    <name type="common">Marine diatom</name>
    <dbReference type="NCBI Taxonomy" id="159749"/>
    <lineage>
        <taxon>Eukaryota</taxon>
        <taxon>Sar</taxon>
        <taxon>Stramenopiles</taxon>
        <taxon>Ochrophyta</taxon>
        <taxon>Bacillariophyta</taxon>
        <taxon>Coscinodiscophyceae</taxon>
        <taxon>Thalassiosirophycidae</taxon>
        <taxon>Thalassiosirales</taxon>
        <taxon>Thalassiosiraceae</taxon>
        <taxon>Thalassiosira</taxon>
    </lineage>
</organism>
<feature type="repeat" description="RCC1" evidence="3">
    <location>
        <begin position="1688"/>
        <end position="1739"/>
    </location>
</feature>
<dbReference type="PANTHER" id="PTHR45982">
    <property type="entry name" value="REGULATOR OF CHROMOSOME CONDENSATION"/>
    <property type="match status" value="1"/>
</dbReference>
<feature type="compositionally biased region" description="Polar residues" evidence="4">
    <location>
        <begin position="1803"/>
        <end position="1840"/>
    </location>
</feature>
<keyword evidence="1" id="KW-0344">Guanine-nucleotide releasing factor</keyword>
<comment type="caution">
    <text evidence="6">The sequence shown here is derived from an EMBL/GenBank/DDBJ whole genome shotgun (WGS) entry which is preliminary data.</text>
</comment>
<feature type="repeat" description="RCC1" evidence="3">
    <location>
        <begin position="2231"/>
        <end position="2279"/>
    </location>
</feature>
<feature type="repeat" description="RCC1" evidence="3">
    <location>
        <begin position="620"/>
        <end position="670"/>
    </location>
</feature>
<feature type="compositionally biased region" description="Polar residues" evidence="4">
    <location>
        <begin position="1853"/>
        <end position="1867"/>
    </location>
</feature>
<dbReference type="InterPro" id="IPR058923">
    <property type="entry name" value="RCC1-like_dom"/>
</dbReference>
<feature type="repeat" description="RCC1" evidence="3">
    <location>
        <begin position="220"/>
        <end position="270"/>
    </location>
</feature>
<evidence type="ECO:0000313" key="6">
    <source>
        <dbReference type="EMBL" id="EJK73421.1"/>
    </source>
</evidence>
<proteinExistence type="predicted"/>
<dbReference type="Proteomes" id="UP000266841">
    <property type="component" value="Unassembled WGS sequence"/>
</dbReference>
<feature type="repeat" description="RCC1" evidence="3">
    <location>
        <begin position="1519"/>
        <end position="1569"/>
    </location>
</feature>
<feature type="repeat" description="RCC1" evidence="3">
    <location>
        <begin position="170"/>
        <end position="219"/>
    </location>
</feature>
<dbReference type="InterPro" id="IPR000408">
    <property type="entry name" value="Reg_chr_condens"/>
</dbReference>
<feature type="repeat" description="RCC1" evidence="3">
    <location>
        <begin position="570"/>
        <end position="619"/>
    </location>
</feature>
<dbReference type="OrthoDB" id="1933483at2759"/>
<feature type="repeat" description="RCC1" evidence="3">
    <location>
        <begin position="1469"/>
        <end position="1518"/>
    </location>
</feature>
<keyword evidence="7" id="KW-1185">Reference proteome</keyword>
<dbReference type="SUPFAM" id="SSF50985">
    <property type="entry name" value="RCC1/BLIP-II"/>
    <property type="match status" value="6"/>
</dbReference>
<dbReference type="InterPro" id="IPR051553">
    <property type="entry name" value="Ran_GTPase-activating"/>
</dbReference>
<protein>
    <recommendedName>
        <fullName evidence="5">RCC1-like domain-containing protein</fullName>
    </recommendedName>
</protein>
<feature type="repeat" description="RCC1" evidence="3">
    <location>
        <begin position="2074"/>
        <end position="2124"/>
    </location>
</feature>
<dbReference type="EMBL" id="AGNL01004506">
    <property type="protein sequence ID" value="EJK73421.1"/>
    <property type="molecule type" value="Genomic_DNA"/>
</dbReference>
<feature type="region of interest" description="Disordered" evidence="4">
    <location>
        <begin position="1745"/>
        <end position="1867"/>
    </location>
</feature>
<feature type="compositionally biased region" description="Low complexity" evidence="4">
    <location>
        <begin position="1745"/>
        <end position="1767"/>
    </location>
</feature>
<dbReference type="OMA" id="WGYNRFG"/>
<feature type="domain" description="RCC1-like" evidence="5">
    <location>
        <begin position="1907"/>
        <end position="2278"/>
    </location>
</feature>
<feature type="repeat" description="RCC1" evidence="3">
    <location>
        <begin position="1047"/>
        <end position="1101"/>
    </location>
</feature>
<feature type="repeat" description="RCC1" evidence="3">
    <location>
        <begin position="841"/>
        <end position="892"/>
    </location>
</feature>
<evidence type="ECO:0000259" key="5">
    <source>
        <dbReference type="Pfam" id="PF25390"/>
    </source>
</evidence>
<gene>
    <name evidence="6" type="ORF">THAOC_04956</name>
</gene>
<feature type="repeat" description="RCC1" evidence="3">
    <location>
        <begin position="1261"/>
        <end position="1312"/>
    </location>
</feature>
<evidence type="ECO:0000256" key="2">
    <source>
        <dbReference type="ARBA" id="ARBA00022737"/>
    </source>
</evidence>
<reference evidence="6 7" key="1">
    <citation type="journal article" date="2012" name="Genome Biol.">
        <title>Genome and low-iron response of an oceanic diatom adapted to chronic iron limitation.</title>
        <authorList>
            <person name="Lommer M."/>
            <person name="Specht M."/>
            <person name="Roy A.S."/>
            <person name="Kraemer L."/>
            <person name="Andreson R."/>
            <person name="Gutowska M.A."/>
            <person name="Wolf J."/>
            <person name="Bergner S.V."/>
            <person name="Schilhabel M.B."/>
            <person name="Klostermeier U.C."/>
            <person name="Beiko R.G."/>
            <person name="Rosenstiel P."/>
            <person name="Hippler M."/>
            <person name="Laroche J."/>
        </authorList>
    </citation>
    <scope>NUCLEOTIDE SEQUENCE [LARGE SCALE GENOMIC DNA]</scope>
    <source>
        <strain evidence="6 7">CCMP1005</strain>
    </source>
</reference>
<feature type="domain" description="RCC1-like" evidence="5">
    <location>
        <begin position="1033"/>
        <end position="1309"/>
    </location>
</feature>
<sequence>MPTFSPSSVGTGTYPPSTYSPTTYMPTGIFTYEPTEDGTGDFWDLVVWGRVDSTALGVCGCETGNVAIPRNRPERAVDASAGSEYQLFVDPGGVAYAAGTIDDIDYYRGHLGARLQELEAGYNYVEITRVYDESAGGVSFPPRFVRAYAGARDELDPRGGIHSALLDGRGNAWLFGSNTNGQLCLGDDVDRLVPERVAAVTGVVDVAIGERHTLLLTNDGKVYACGDNSAGQLGLGQTVPGSNVPIEVLFQSPVSSVSAGAEHSLATAEDGIYVFGSNGRGQLCVDTGGSDVYVPRSIAIDARVAASFEATSVSSYILYTDGSVNACGGNGHGQLGDGTTEDKFLTTVLTDDLIVRIMGVGPSSKSVFFVGQDDVTYGGPQRAHEGPVPGRSRDTAHLVRKRQLPRPEEGRRVRGADVLPHAGGRHLLADIHADVRRLGRPTEDGLTFWFWGGPEAVGQESEVDVTTPIEVDGDVIHSSAGSKYSIIVLENGQALTAGYVEDLDEYSGHLGVGPDAVKQGVNPFQPVLQVYDPRGEKKLVDAPRFHKVFAGVEDLPDTGVMHTVFLDEIGRAWAAGSNGRGQLCLGDAVDRDIPELIDVGPRIVGVAVGAEFTLLLDEDGDVHGCGSNALGQIGLGVTVTDTSSPRRIRSLNDVRMISSGHSHSIYLAEGGVYVSGSNQFGQLCSNSGGDDVIVPTELQINEKVATSIGTIRTSSYLLYEDGSVNSCGSNEFGQLGDGSNNDQFITVVDTSEQVVRLLGVGPSSESVFFVTVPSSAPSPSASLPGATPFPTLEPSFADTFFDTPGEDTDISSIFSDSSGNKRIYRKKRSSSPRRLQTSLEERVWGTGLNDRGQLGVGDKENRNLPTRVLFEEVVNLELLTVSEVNSIALGTSYGTLSPTEAPSTYMPTAMPTTSATTEAPTQTGLQLFFMGAPESAGQDLEDDVTLPIDLANGVAAVGAGSQYSIIVLPDGSALAMGFVPSLNDYQGHLGINPENVVEGMNEPQPISSVVSINGQAEDAPRFLRAFAGVEQSPDSGIIHSVLIDSSGQAWAFGSNSAGQLCLGDSVARADTPERITLPGPIFQRVVDVAIGAEHTLLLTENGDVFACGSNEGGEIGLGDTVRSASEPTQVEGFGGSVTAVSSGHSHSLFTTTEGIYFTGSNEFGQLCGDTDDENVFVPQELSIEQRVAIENVVSFDATAYNSYVLYTDGSVNSCGKNDFGQLADGTNDNSVLTTVQSLDGVTRLVGAGPSSQSIFFVTEENGMYAAGLNDRGQLGVGDKDNRNLPTAVGFDQVVVVSVISGASDHTLLLGVPSGTYEPTGSPSYSPTVAETPEPTVPATYAPTQEGRDIWIWGASDAVGEGGSGDILTPLYIDEDAIEISGGSKYTIVVLNDGSALAAGFVESLDSYQGHLGLAEDDVAVGSNEFTQITQVYDSIGLSFSSPRFTGGFAGVERVEGSGIIHSILIDGNGNVFATGSNSLGQLCLGDTDDRFVPEKIPIDAAIVSVAVGAEFTLLLDDQGNVHGCGSNSFGQLGLGEGIADTSVPIMNENINGVLSISAGHSHSLFVTDDGLYSSGSNEFGQLCASSDGADVFEPQVIETGSPDVNSFEAIRTSSYILYSDGSLDSCGDNEFGQLGDGTNDNQLRATVATEDEVVRLLGTGPSASAVFFVTEPSRRRLRSGRHLQQTGEQVWAAGLNANGQLGVGDKENRNTPTKVLFATEVSLDQISAGEQHSLALGVITGTLAPTEAPLTPEPTLAPTTSTPTISPVEEESEAPSIALSEVPSVGATTETPTDTPTLGLTDVPSQAPSAGSTTGAPTPFNDSDLTDFPTTASPTAQTYAPSIAPSEGGDQTEFPTTSSPTVAGSISNAPSVIGELATDAPTIPDQTEMPTTDPPTVPGSPLYFAGEAEAVGEDQEEDVNEPTLVEDVTAIDVSAGPGYSIVVLEDGTAQSAGYIESEDSYTGHLGIPGTSVTEGANAFQDIAVVYNEVDDEVTNAPPFSMAFAGAESETSPGSIHSLLIDKDGNAWLFGSNAKGQLCLGDFTDRLIPQKIQLEQPVISAAIGNEHTLLLLEDGSLYGCGSNEAGQLGLGDGIVAVDAPRLIEDITDVEQISAGMGSSYIKSAGGLYVTGSNTYGQLCINTRGENVLTPALLDDVNVEIVASIEGIKSSSYILFNDGSVGACGRNNFGQLGDGTNEDLVRTVIAPLPDDVGIEVLGVGPSSDSIFFVNQNGDVYATGLNDSGQLGVGDTDDRNSLSLVLLDIDERPVKVSASGSHTMFR</sequence>
<feature type="compositionally biased region" description="Low complexity" evidence="4">
    <location>
        <begin position="1788"/>
        <end position="1802"/>
    </location>
</feature>
<dbReference type="Pfam" id="PF00415">
    <property type="entry name" value="RCC1"/>
    <property type="match status" value="4"/>
</dbReference>
<feature type="region of interest" description="Disordered" evidence="4">
    <location>
        <begin position="378"/>
        <end position="411"/>
    </location>
</feature>
<name>K0TI22_THAOC</name>
<feature type="repeat" description="RCC1" evidence="3">
    <location>
        <begin position="1102"/>
        <end position="1153"/>
    </location>
</feature>
<dbReference type="eggNOG" id="KOG1426">
    <property type="taxonomic scope" value="Eukaryota"/>
</dbReference>
<dbReference type="Pfam" id="PF13540">
    <property type="entry name" value="RCC1_2"/>
    <property type="match status" value="4"/>
</dbReference>
<dbReference type="Pfam" id="PF25390">
    <property type="entry name" value="WD40_RLD"/>
    <property type="match status" value="2"/>
</dbReference>
<feature type="repeat" description="RCC1" evidence="3">
    <location>
        <begin position="2024"/>
        <end position="2073"/>
    </location>
</feature>
<evidence type="ECO:0000256" key="1">
    <source>
        <dbReference type="ARBA" id="ARBA00022658"/>
    </source>
</evidence>
<dbReference type="PANTHER" id="PTHR45982:SF11">
    <property type="entry name" value="E3 UBIQUITIN-PROTEIN LIGASE HERC1 ISOFORM X1-RELATED"/>
    <property type="match status" value="1"/>
</dbReference>